<keyword evidence="3" id="KW-0378">Hydrolase</keyword>
<dbReference type="InterPro" id="IPR001405">
    <property type="entry name" value="UPF0758"/>
</dbReference>
<dbReference type="Gene3D" id="3.40.140.10">
    <property type="entry name" value="Cytidine Deaminase, domain 2"/>
    <property type="match status" value="1"/>
</dbReference>
<dbReference type="EMBL" id="SMSJ01000039">
    <property type="protein sequence ID" value="TDH60360.1"/>
    <property type="molecule type" value="Genomic_DNA"/>
</dbReference>
<dbReference type="AlphaFoldDB" id="A0A4R5QB96"/>
<dbReference type="Gene3D" id="1.10.150.20">
    <property type="entry name" value="5' to 3' exonuclease, C-terminal subdomain"/>
    <property type="match status" value="1"/>
</dbReference>
<proteinExistence type="inferred from homology"/>
<dbReference type="InterPro" id="IPR010994">
    <property type="entry name" value="RuvA_2-like"/>
</dbReference>
<dbReference type="CDD" id="cd08071">
    <property type="entry name" value="MPN_DUF2466"/>
    <property type="match status" value="1"/>
</dbReference>
<dbReference type="OrthoDB" id="9804482at2"/>
<dbReference type="GO" id="GO:0006508">
    <property type="term" value="P:proteolysis"/>
    <property type="evidence" value="ECO:0007669"/>
    <property type="project" value="UniProtKB-KW"/>
</dbReference>
<dbReference type="GO" id="GO:0008237">
    <property type="term" value="F:metallopeptidase activity"/>
    <property type="evidence" value="ECO:0007669"/>
    <property type="project" value="UniProtKB-KW"/>
</dbReference>
<dbReference type="Proteomes" id="UP000295096">
    <property type="component" value="Unassembled WGS sequence"/>
</dbReference>
<evidence type="ECO:0000256" key="6">
    <source>
        <dbReference type="RuleBase" id="RU003797"/>
    </source>
</evidence>
<keyword evidence="1" id="KW-0645">Protease</keyword>
<sequence length="284" mass="30996">MRKADAVKGPPAGLSDAGLSRLLSLPEPVRAPRTPATPRRRSLPAPRLPGLLPDGAEEAEEPPGHLGHRARMRQRLLVAGPEAVLDHELLEMVLFLALPRRDTKPIARALLARFGSFANAIAAPPIELRGVEGLGDAGVAALKTVQAAAFRLAREEIKQTFVLNSWDRLIDYLTVHLARERVEEVHVLFLDTRNRLIADEVQGRGTVNHTPVYPREVVKRALELQATAMILVHNHPSGDPTPSRADVEMTGEIKAAATVFGIVLHDHIIIGNGRHVSLRQEGLL</sequence>
<keyword evidence="4" id="KW-0862">Zinc</keyword>
<feature type="domain" description="MPN" evidence="8">
    <location>
        <begin position="162"/>
        <end position="284"/>
    </location>
</feature>
<evidence type="ECO:0000256" key="7">
    <source>
        <dbReference type="SAM" id="MobiDB-lite"/>
    </source>
</evidence>
<dbReference type="InterPro" id="IPR037518">
    <property type="entry name" value="MPN"/>
</dbReference>
<reference evidence="9 10" key="1">
    <citation type="journal article" date="2016" name="J. Microbiol.">
        <title>Dankookia rubra gen. nov., sp. nov., an alphaproteobacterium isolated from sediment of a shallow stream.</title>
        <authorList>
            <person name="Kim W.H."/>
            <person name="Kim D.H."/>
            <person name="Kang K."/>
            <person name="Ahn T.Y."/>
        </authorList>
    </citation>
    <scope>NUCLEOTIDE SEQUENCE [LARGE SCALE GENOMIC DNA]</scope>
    <source>
        <strain evidence="9 10">JCM30602</strain>
    </source>
</reference>
<evidence type="ECO:0000256" key="5">
    <source>
        <dbReference type="ARBA" id="ARBA00023049"/>
    </source>
</evidence>
<dbReference type="InterPro" id="IPR020891">
    <property type="entry name" value="UPF0758_CS"/>
</dbReference>
<feature type="region of interest" description="Disordered" evidence="7">
    <location>
        <begin position="1"/>
        <end position="65"/>
    </location>
</feature>
<name>A0A4R5QB96_9PROT</name>
<keyword evidence="10" id="KW-1185">Reference proteome</keyword>
<dbReference type="PANTHER" id="PTHR30471:SF3">
    <property type="entry name" value="UPF0758 PROTEIN YEES-RELATED"/>
    <property type="match status" value="1"/>
</dbReference>
<dbReference type="PROSITE" id="PS50249">
    <property type="entry name" value="MPN"/>
    <property type="match status" value="1"/>
</dbReference>
<evidence type="ECO:0000256" key="3">
    <source>
        <dbReference type="ARBA" id="ARBA00022801"/>
    </source>
</evidence>
<keyword evidence="2" id="KW-0479">Metal-binding</keyword>
<dbReference type="RefSeq" id="WP_133290817.1">
    <property type="nucleotide sequence ID" value="NZ_SMSJ01000039.1"/>
</dbReference>
<organism evidence="9 10">
    <name type="scientific">Dankookia rubra</name>
    <dbReference type="NCBI Taxonomy" id="1442381"/>
    <lineage>
        <taxon>Bacteria</taxon>
        <taxon>Pseudomonadati</taxon>
        <taxon>Pseudomonadota</taxon>
        <taxon>Alphaproteobacteria</taxon>
        <taxon>Acetobacterales</taxon>
        <taxon>Roseomonadaceae</taxon>
        <taxon>Dankookia</taxon>
    </lineage>
</organism>
<dbReference type="NCBIfam" id="NF000642">
    <property type="entry name" value="PRK00024.1"/>
    <property type="match status" value="1"/>
</dbReference>
<dbReference type="SUPFAM" id="SSF102712">
    <property type="entry name" value="JAB1/MPN domain"/>
    <property type="match status" value="1"/>
</dbReference>
<dbReference type="PANTHER" id="PTHR30471">
    <property type="entry name" value="DNA REPAIR PROTEIN RADC"/>
    <property type="match status" value="1"/>
</dbReference>
<feature type="compositionally biased region" description="Low complexity" evidence="7">
    <location>
        <begin position="26"/>
        <end position="54"/>
    </location>
</feature>
<evidence type="ECO:0000313" key="10">
    <source>
        <dbReference type="Proteomes" id="UP000295096"/>
    </source>
</evidence>
<dbReference type="InterPro" id="IPR025657">
    <property type="entry name" value="RadC_JAB"/>
</dbReference>
<evidence type="ECO:0000256" key="2">
    <source>
        <dbReference type="ARBA" id="ARBA00022723"/>
    </source>
</evidence>
<gene>
    <name evidence="9" type="ORF">E2C06_22310</name>
</gene>
<evidence type="ECO:0000313" key="9">
    <source>
        <dbReference type="EMBL" id="TDH60360.1"/>
    </source>
</evidence>
<protein>
    <submittedName>
        <fullName evidence="9">JAB domain-containing protein</fullName>
    </submittedName>
</protein>
<keyword evidence="5" id="KW-0482">Metalloprotease</keyword>
<evidence type="ECO:0000259" key="8">
    <source>
        <dbReference type="PROSITE" id="PS50249"/>
    </source>
</evidence>
<dbReference type="NCBIfam" id="TIGR00608">
    <property type="entry name" value="radc"/>
    <property type="match status" value="1"/>
</dbReference>
<comment type="similarity">
    <text evidence="6">Belongs to the UPF0758 family.</text>
</comment>
<dbReference type="GO" id="GO:0046872">
    <property type="term" value="F:metal ion binding"/>
    <property type="evidence" value="ECO:0007669"/>
    <property type="project" value="UniProtKB-KW"/>
</dbReference>
<evidence type="ECO:0000256" key="1">
    <source>
        <dbReference type="ARBA" id="ARBA00022670"/>
    </source>
</evidence>
<dbReference type="SUPFAM" id="SSF47781">
    <property type="entry name" value="RuvA domain 2-like"/>
    <property type="match status" value="1"/>
</dbReference>
<comment type="caution">
    <text evidence="9">The sequence shown here is derived from an EMBL/GenBank/DDBJ whole genome shotgun (WGS) entry which is preliminary data.</text>
</comment>
<accession>A0A4R5QB96</accession>
<dbReference type="Pfam" id="PF04002">
    <property type="entry name" value="RadC"/>
    <property type="match status" value="1"/>
</dbReference>
<evidence type="ECO:0000256" key="4">
    <source>
        <dbReference type="ARBA" id="ARBA00022833"/>
    </source>
</evidence>
<dbReference type="PROSITE" id="PS01302">
    <property type="entry name" value="UPF0758"/>
    <property type="match status" value="1"/>
</dbReference>